<dbReference type="KEGG" id="hjo:AY555_08485"/>
<dbReference type="InterPro" id="IPR017830">
    <property type="entry name" value="SQase_HpnE"/>
</dbReference>
<dbReference type="STRING" id="1549855.AY555_08485"/>
<evidence type="ECO:0000313" key="2">
    <source>
        <dbReference type="EMBL" id="AMW35202.1"/>
    </source>
</evidence>
<dbReference type="AlphaFoldDB" id="A0A143DEL1"/>
<protein>
    <recommendedName>
        <fullName evidence="1">Amine oxidase domain-containing protein</fullName>
    </recommendedName>
</protein>
<evidence type="ECO:0000313" key="3">
    <source>
        <dbReference type="Proteomes" id="UP000076066"/>
    </source>
</evidence>
<dbReference type="SUPFAM" id="SSF51905">
    <property type="entry name" value="FAD/NAD(P)-binding domain"/>
    <property type="match status" value="1"/>
</dbReference>
<dbReference type="Pfam" id="PF13450">
    <property type="entry name" value="NAD_binding_8"/>
    <property type="match status" value="1"/>
</dbReference>
<dbReference type="RefSeq" id="WP_066135577.1">
    <property type="nucleotide sequence ID" value="NZ_CP014525.1"/>
</dbReference>
<gene>
    <name evidence="2" type="ORF">AY555_08485</name>
</gene>
<dbReference type="PANTHER" id="PTHR42923">
    <property type="entry name" value="PROTOPORPHYRINOGEN OXIDASE"/>
    <property type="match status" value="1"/>
</dbReference>
<dbReference type="EMBL" id="CP014525">
    <property type="protein sequence ID" value="AMW35202.1"/>
    <property type="molecule type" value="Genomic_DNA"/>
</dbReference>
<proteinExistence type="predicted"/>
<evidence type="ECO:0000259" key="1">
    <source>
        <dbReference type="Pfam" id="PF01593"/>
    </source>
</evidence>
<dbReference type="Gene3D" id="3.50.50.60">
    <property type="entry name" value="FAD/NAD(P)-binding domain"/>
    <property type="match status" value="1"/>
</dbReference>
<dbReference type="InterPro" id="IPR002937">
    <property type="entry name" value="Amino_oxidase"/>
</dbReference>
<reference evidence="2 3" key="1">
    <citation type="submission" date="2016-02" db="EMBL/GenBank/DDBJ databases">
        <title>Complete Genome of H5569, the type strain of the newly described species Haematospirillium jordaniae.</title>
        <authorList>
            <person name="Nicholson A.C."/>
            <person name="Humrighouse B.W."/>
            <person name="Loparov V."/>
            <person name="McQuiston J.R."/>
        </authorList>
    </citation>
    <scope>NUCLEOTIDE SEQUENCE [LARGE SCALE GENOMIC DNA]</scope>
    <source>
        <strain evidence="2 3">H5569</strain>
    </source>
</reference>
<dbReference type="InterPro" id="IPR050464">
    <property type="entry name" value="Zeta_carotene_desat/Oxidored"/>
</dbReference>
<dbReference type="Proteomes" id="UP000076066">
    <property type="component" value="Chromosome"/>
</dbReference>
<dbReference type="InterPro" id="IPR036188">
    <property type="entry name" value="FAD/NAD-bd_sf"/>
</dbReference>
<organism evidence="2 3">
    <name type="scientific">Haematospirillum jordaniae</name>
    <dbReference type="NCBI Taxonomy" id="1549855"/>
    <lineage>
        <taxon>Bacteria</taxon>
        <taxon>Pseudomonadati</taxon>
        <taxon>Pseudomonadota</taxon>
        <taxon>Alphaproteobacteria</taxon>
        <taxon>Rhodospirillales</taxon>
        <taxon>Novispirillaceae</taxon>
        <taxon>Haematospirillum</taxon>
    </lineage>
</organism>
<keyword evidence="3" id="KW-1185">Reference proteome</keyword>
<dbReference type="GO" id="GO:0016491">
    <property type="term" value="F:oxidoreductase activity"/>
    <property type="evidence" value="ECO:0007669"/>
    <property type="project" value="InterPro"/>
</dbReference>
<feature type="domain" description="Amine oxidase" evidence="1">
    <location>
        <begin position="200"/>
        <end position="409"/>
    </location>
</feature>
<dbReference type="NCBIfam" id="TIGR03467">
    <property type="entry name" value="HpnE"/>
    <property type="match status" value="1"/>
</dbReference>
<accession>A0A143DEL1</accession>
<dbReference type="GeneID" id="53317191"/>
<dbReference type="Pfam" id="PF01593">
    <property type="entry name" value="Amino_oxidase"/>
    <property type="match status" value="1"/>
</dbReference>
<dbReference type="OrthoDB" id="7849608at2"/>
<name>A0A143DEL1_9PROT</name>
<sequence length="412" mass="45304">MKERPTVHIIGGGLAGLSAALEVCRNNARPIVYEATSQPGGRCRSFNDSALGQDVDCGTHLVLSANQAVRTLITQCNAQDQWIQYPAHFDFFDIASKRAWCLQPNRGRVPWWLCHPGRRIAGASFIDHIKLFQLMKSNLNPEQMEHCIGHPIYKHLVQPLALAVTNTPVPIVSWNPLRDVLRKTFFRGGQAMEPLVPRTGYTRDLILPLIHTIEAQGGRFCLKSPVKQVFLSGPIMTGFQVRGRTLMVQASDKVIVAVPARAAHRLLPNIPALPMSPIITAHFRIREHCDHQLVGVIGGLCDWMQTRDSLVSANIGASQMLLSISAERLLSLLWEEVKAVLGLVGHVPPARLIKERAATLMLTQETDRLRPPAQTCWNNVWLAGDWTATGLPCTLEGAAASGIAAAQAALLR</sequence>
<dbReference type="PANTHER" id="PTHR42923:SF47">
    <property type="entry name" value="BLR3003 PROTEIN"/>
    <property type="match status" value="1"/>
</dbReference>